<dbReference type="Proteomes" id="UP001239215">
    <property type="component" value="Unassembled WGS sequence"/>
</dbReference>
<evidence type="ECO:0000256" key="6">
    <source>
        <dbReference type="ARBA" id="ARBA00023136"/>
    </source>
</evidence>
<gene>
    <name evidence="8" type="ORF">QE405_002935</name>
</gene>
<keyword evidence="1" id="KW-0813">Transport</keyword>
<name>A0AAJ1X290_9ACTN</name>
<dbReference type="InterPro" id="IPR003439">
    <property type="entry name" value="ABC_transporter-like_ATP-bd"/>
</dbReference>
<reference evidence="8" key="1">
    <citation type="submission" date="2023-07" db="EMBL/GenBank/DDBJ databases">
        <title>Functional and genomic diversity of the sorghum phyllosphere microbiome.</title>
        <authorList>
            <person name="Shade A."/>
        </authorList>
    </citation>
    <scope>NUCLEOTIDE SEQUENCE</scope>
    <source>
        <strain evidence="8">SORGH_AS_1067</strain>
    </source>
</reference>
<dbReference type="RefSeq" id="WP_307202092.1">
    <property type="nucleotide sequence ID" value="NZ_JAUTAN010000001.1"/>
</dbReference>
<evidence type="ECO:0000256" key="1">
    <source>
        <dbReference type="ARBA" id="ARBA00022448"/>
    </source>
</evidence>
<evidence type="ECO:0000256" key="5">
    <source>
        <dbReference type="ARBA" id="ARBA00022967"/>
    </source>
</evidence>
<evidence type="ECO:0000313" key="8">
    <source>
        <dbReference type="EMBL" id="MDQ1105651.1"/>
    </source>
</evidence>
<dbReference type="SMART" id="SM00382">
    <property type="entry name" value="AAA"/>
    <property type="match status" value="1"/>
</dbReference>
<keyword evidence="6" id="KW-0472">Membrane</keyword>
<dbReference type="AlphaFoldDB" id="A0AAJ1X290"/>
<dbReference type="PROSITE" id="PS50893">
    <property type="entry name" value="ABC_TRANSPORTER_2"/>
    <property type="match status" value="1"/>
</dbReference>
<dbReference type="PANTHER" id="PTHR43875:SF15">
    <property type="entry name" value="TREHALOSE IMPORT ATP-BINDING PROTEIN SUGC"/>
    <property type="match status" value="1"/>
</dbReference>
<dbReference type="GO" id="GO:0055052">
    <property type="term" value="C:ATP-binding cassette (ABC) transporter complex, substrate-binding subunit-containing"/>
    <property type="evidence" value="ECO:0007669"/>
    <property type="project" value="TreeGrafter"/>
</dbReference>
<comment type="caution">
    <text evidence="8">The sequence shown here is derived from an EMBL/GenBank/DDBJ whole genome shotgun (WGS) entry which is preliminary data.</text>
</comment>
<protein>
    <submittedName>
        <fullName evidence="8">Iron(III) transport system ATP-binding protein</fullName>
    </submittedName>
</protein>
<feature type="domain" description="ABC transporter" evidence="7">
    <location>
        <begin position="4"/>
        <end position="240"/>
    </location>
</feature>
<dbReference type="GO" id="GO:0016887">
    <property type="term" value="F:ATP hydrolysis activity"/>
    <property type="evidence" value="ECO:0007669"/>
    <property type="project" value="InterPro"/>
</dbReference>
<dbReference type="InterPro" id="IPR047641">
    <property type="entry name" value="ABC_transpr_MalK/UgpC-like"/>
</dbReference>
<evidence type="ECO:0000256" key="3">
    <source>
        <dbReference type="ARBA" id="ARBA00022741"/>
    </source>
</evidence>
<keyword evidence="4 8" id="KW-0067">ATP-binding</keyword>
<evidence type="ECO:0000313" key="9">
    <source>
        <dbReference type="Proteomes" id="UP001239215"/>
    </source>
</evidence>
<evidence type="ECO:0000256" key="2">
    <source>
        <dbReference type="ARBA" id="ARBA00022475"/>
    </source>
</evidence>
<dbReference type="SUPFAM" id="SSF50331">
    <property type="entry name" value="MOP-like"/>
    <property type="match status" value="1"/>
</dbReference>
<dbReference type="SUPFAM" id="SSF52540">
    <property type="entry name" value="P-loop containing nucleoside triphosphate hydrolases"/>
    <property type="match status" value="1"/>
</dbReference>
<evidence type="ECO:0000256" key="4">
    <source>
        <dbReference type="ARBA" id="ARBA00022840"/>
    </source>
</evidence>
<dbReference type="Pfam" id="PF00005">
    <property type="entry name" value="ABC_tran"/>
    <property type="match status" value="1"/>
</dbReference>
<dbReference type="PANTHER" id="PTHR43875">
    <property type="entry name" value="MALTODEXTRIN IMPORT ATP-BINDING PROTEIN MSMX"/>
    <property type="match status" value="1"/>
</dbReference>
<dbReference type="Gene3D" id="3.40.50.300">
    <property type="entry name" value="P-loop containing nucleotide triphosphate hydrolases"/>
    <property type="match status" value="1"/>
</dbReference>
<dbReference type="InterPro" id="IPR027417">
    <property type="entry name" value="P-loop_NTPase"/>
</dbReference>
<dbReference type="InterPro" id="IPR003593">
    <property type="entry name" value="AAA+_ATPase"/>
</dbReference>
<organism evidence="8 9">
    <name type="scientific">Nocardioides zeae</name>
    <dbReference type="NCBI Taxonomy" id="1457234"/>
    <lineage>
        <taxon>Bacteria</taxon>
        <taxon>Bacillati</taxon>
        <taxon>Actinomycetota</taxon>
        <taxon>Actinomycetes</taxon>
        <taxon>Propionibacteriales</taxon>
        <taxon>Nocardioidaceae</taxon>
        <taxon>Nocardioides</taxon>
    </lineage>
</organism>
<keyword evidence="2" id="KW-1003">Cell membrane</keyword>
<dbReference type="PROSITE" id="PS00211">
    <property type="entry name" value="ABC_TRANSPORTER_1"/>
    <property type="match status" value="1"/>
</dbReference>
<dbReference type="EMBL" id="JAUTAN010000001">
    <property type="protein sequence ID" value="MDQ1105651.1"/>
    <property type="molecule type" value="Genomic_DNA"/>
</dbReference>
<sequence>MSGFNVQGLTKRFGATTVVDDLDLSVEDGEFVVLLGPSGCGKTTTLRCLAGLERPEAGHISFGDRTVFDSGKHVDVSTHKRNIGMVFQSYALWPHLTVRKNIGYPLKVRGRKDALKGGAVERAAEMVDTQMLLDRYPAQLSGGQQQRVAVARGLVAEPDLVLFDEPLSNLDARLRDQVRTQIHQLHQRLGFSAVFVTHDQSEAFALGDRLAIMKAGRLEQLDTPQRVFDEPGSEYVAAFIGMGNRLELTRGEAGWTTASGEVVDLGGRTPERGAGDRVVARLRKQDLHLVRSAEQAPAHHVVLGATLVTKEFGGRHYDVLVDVAGQQLSLEADTREHGAWLRDAAEGAPVQVGFAPSDVRLFAPDLDERPQTGLAVAGTAGSTGGTGTTGGLRAVTTGV</sequence>
<accession>A0AAJ1X290</accession>
<dbReference type="GO" id="GO:0005524">
    <property type="term" value="F:ATP binding"/>
    <property type="evidence" value="ECO:0007669"/>
    <property type="project" value="UniProtKB-KW"/>
</dbReference>
<dbReference type="GO" id="GO:0015408">
    <property type="term" value="F:ABC-type ferric iron transporter activity"/>
    <property type="evidence" value="ECO:0007669"/>
    <property type="project" value="InterPro"/>
</dbReference>
<dbReference type="CDD" id="cd03259">
    <property type="entry name" value="ABC_Carb_Solutes_like"/>
    <property type="match status" value="1"/>
</dbReference>
<dbReference type="InterPro" id="IPR015853">
    <property type="entry name" value="ABC_transpr_FbpC"/>
</dbReference>
<dbReference type="FunFam" id="3.40.50.300:FF:000042">
    <property type="entry name" value="Maltose/maltodextrin ABC transporter, ATP-binding protein"/>
    <property type="match status" value="1"/>
</dbReference>
<dbReference type="InterPro" id="IPR008995">
    <property type="entry name" value="Mo/tungstate-bd_C_term_dom"/>
</dbReference>
<keyword evidence="3" id="KW-0547">Nucleotide-binding</keyword>
<keyword evidence="5" id="KW-1278">Translocase</keyword>
<dbReference type="InterPro" id="IPR017871">
    <property type="entry name" value="ABC_transporter-like_CS"/>
</dbReference>
<evidence type="ECO:0000259" key="7">
    <source>
        <dbReference type="PROSITE" id="PS50893"/>
    </source>
</evidence>
<proteinExistence type="predicted"/>